<comment type="caution">
    <text evidence="1">The sequence shown here is derived from an EMBL/GenBank/DDBJ whole genome shotgun (WGS) entry which is preliminary data.</text>
</comment>
<proteinExistence type="predicted"/>
<keyword evidence="2" id="KW-1185">Reference proteome</keyword>
<gene>
    <name evidence="1" type="ORF">KFK09_027288</name>
</gene>
<reference evidence="1" key="1">
    <citation type="journal article" date="2022" name="Front. Genet.">
        <title>Chromosome-Scale Assembly of the Dendrobium nobile Genome Provides Insights Into the Molecular Mechanism of the Biosynthesis of the Medicinal Active Ingredient of Dendrobium.</title>
        <authorList>
            <person name="Xu Q."/>
            <person name="Niu S.-C."/>
            <person name="Li K.-L."/>
            <person name="Zheng P.-J."/>
            <person name="Zhang X.-J."/>
            <person name="Jia Y."/>
            <person name="Liu Y."/>
            <person name="Niu Y.-X."/>
            <person name="Yu L.-H."/>
            <person name="Chen D.-F."/>
            <person name="Zhang G.-Q."/>
        </authorList>
    </citation>
    <scope>NUCLEOTIDE SEQUENCE</scope>
    <source>
        <tissue evidence="1">Leaf</tissue>
    </source>
</reference>
<organism evidence="1 2">
    <name type="scientific">Dendrobium nobile</name>
    <name type="common">Orchid</name>
    <dbReference type="NCBI Taxonomy" id="94219"/>
    <lineage>
        <taxon>Eukaryota</taxon>
        <taxon>Viridiplantae</taxon>
        <taxon>Streptophyta</taxon>
        <taxon>Embryophyta</taxon>
        <taxon>Tracheophyta</taxon>
        <taxon>Spermatophyta</taxon>
        <taxon>Magnoliopsida</taxon>
        <taxon>Liliopsida</taxon>
        <taxon>Asparagales</taxon>
        <taxon>Orchidaceae</taxon>
        <taxon>Epidendroideae</taxon>
        <taxon>Malaxideae</taxon>
        <taxon>Dendrobiinae</taxon>
        <taxon>Dendrobium</taxon>
    </lineage>
</organism>
<name>A0A8T3AB57_DENNO</name>
<accession>A0A8T3AB57</accession>
<evidence type="ECO:0000313" key="1">
    <source>
        <dbReference type="EMBL" id="KAI0493012.1"/>
    </source>
</evidence>
<evidence type="ECO:0000313" key="2">
    <source>
        <dbReference type="Proteomes" id="UP000829196"/>
    </source>
</evidence>
<dbReference type="Proteomes" id="UP000829196">
    <property type="component" value="Unassembled WGS sequence"/>
</dbReference>
<protein>
    <submittedName>
        <fullName evidence="1">Uncharacterized protein</fullName>
    </submittedName>
</protein>
<dbReference type="AlphaFoldDB" id="A0A8T3AB57"/>
<sequence>MEFTFKNLAAESTKRRKQSINCRPTNQGIKFIQRNNHYKKGYNEDTSPAINLHKHIFR</sequence>
<dbReference type="EMBL" id="JAGYWB010000018">
    <property type="protein sequence ID" value="KAI0493012.1"/>
    <property type="molecule type" value="Genomic_DNA"/>
</dbReference>